<dbReference type="SUPFAM" id="SSF47769">
    <property type="entry name" value="SAM/Pointed domain"/>
    <property type="match status" value="1"/>
</dbReference>
<keyword evidence="1" id="KW-0472">Membrane</keyword>
<feature type="transmembrane region" description="Helical" evidence="1">
    <location>
        <begin position="177"/>
        <end position="196"/>
    </location>
</feature>
<name>A0ABV2AEV2_9EUKA</name>
<dbReference type="Proteomes" id="UP001439008">
    <property type="component" value="Unassembled WGS sequence"/>
</dbReference>
<dbReference type="Pfam" id="PF00536">
    <property type="entry name" value="SAM_1"/>
    <property type="match status" value="1"/>
</dbReference>
<evidence type="ECO:0000313" key="3">
    <source>
        <dbReference type="EMBL" id="MES1918213.1"/>
    </source>
</evidence>
<feature type="domain" description="SAM" evidence="2">
    <location>
        <begin position="17"/>
        <end position="59"/>
    </location>
</feature>
<evidence type="ECO:0000259" key="2">
    <source>
        <dbReference type="Pfam" id="PF00536"/>
    </source>
</evidence>
<keyword evidence="1" id="KW-1133">Transmembrane helix</keyword>
<organism evidence="3 4">
    <name type="scientific">Bonamia ostreae</name>
    <dbReference type="NCBI Taxonomy" id="126728"/>
    <lineage>
        <taxon>Eukaryota</taxon>
        <taxon>Sar</taxon>
        <taxon>Rhizaria</taxon>
        <taxon>Endomyxa</taxon>
        <taxon>Ascetosporea</taxon>
        <taxon>Haplosporida</taxon>
        <taxon>Bonamia</taxon>
    </lineage>
</organism>
<protein>
    <recommendedName>
        <fullName evidence="2">SAM domain-containing protein</fullName>
    </recommendedName>
</protein>
<accession>A0ABV2AEV2</accession>
<dbReference type="EMBL" id="JBDODL010000028">
    <property type="protein sequence ID" value="MES1918213.1"/>
    <property type="molecule type" value="Genomic_DNA"/>
</dbReference>
<evidence type="ECO:0000256" key="1">
    <source>
        <dbReference type="SAM" id="Phobius"/>
    </source>
</evidence>
<evidence type="ECO:0000313" key="4">
    <source>
        <dbReference type="Proteomes" id="UP001439008"/>
    </source>
</evidence>
<dbReference type="InterPro" id="IPR001660">
    <property type="entry name" value="SAM"/>
</dbReference>
<keyword evidence="4" id="KW-1185">Reference proteome</keyword>
<gene>
    <name evidence="3" type="ORF">MHBO_000217</name>
</gene>
<proteinExistence type="predicted"/>
<keyword evidence="1" id="KW-0812">Transmembrane</keyword>
<dbReference type="InterPro" id="IPR013761">
    <property type="entry name" value="SAM/pointed_sf"/>
</dbReference>
<reference evidence="3 4" key="1">
    <citation type="journal article" date="2024" name="BMC Biol.">
        <title>Comparative genomics of Ascetosporea gives new insight into the evolutionary basis for animal parasitism in Rhizaria.</title>
        <authorList>
            <person name="Hiltunen Thoren M."/>
            <person name="Onut-Brannstrom I."/>
            <person name="Alfjorden A."/>
            <person name="Peckova H."/>
            <person name="Swords F."/>
            <person name="Hooper C."/>
            <person name="Holzer A.S."/>
            <person name="Bass D."/>
            <person name="Burki F."/>
        </authorList>
    </citation>
    <scope>NUCLEOTIDE SEQUENCE [LARGE SCALE GENOMIC DNA]</scope>
    <source>
        <strain evidence="3">20-A016</strain>
    </source>
</reference>
<dbReference type="Gene3D" id="1.10.150.50">
    <property type="entry name" value="Transcription Factor, Ets-1"/>
    <property type="match status" value="2"/>
</dbReference>
<comment type="caution">
    <text evidence="3">The sequence shown here is derived from an EMBL/GenBank/DDBJ whole genome shotgun (WGS) entry which is preliminary data.</text>
</comment>
<sequence>MLKKIFRKKNFNTFIFDNKLTPYMNKFKSENIKSMEILNYLTDEHYKKMGMSLGDKAKIRGKFGNFKLAKNYKPIIFRKKSKNSLKKYLQKLGLEEHYEMFLSRNYKTLYHLSKNTEKISSDFPDLKIGDYIKIVTNLRSKNNKNFLTAKQILSKNICQDSLTGKSPFEQQKQKTKIYGILALTSFLLSITFISFYCLNKFCKIFDNKKMKNDENFIEFQNLFDFDEFENLETKLKNFDDFMKINDFVNLIENNKIWENAKFCYVVAKSPIKIRQKTDSEKSIFTKKDEAIFILLSLTKIPIDKKLLFALNFKRNFDKNGLMEVLERIIRFGWLHNQKLAIFAEKKNIEKIYRLLMDKNLILIDNEKSIYNFNEDKLDQIVNLFLKND</sequence>